<feature type="chain" id="PRO_5038518530" description="Lipoprotein" evidence="2">
    <location>
        <begin position="23"/>
        <end position="271"/>
    </location>
</feature>
<dbReference type="Proteomes" id="UP000464186">
    <property type="component" value="Chromosome"/>
</dbReference>
<reference evidence="3 4" key="1">
    <citation type="submission" date="2020-01" db="EMBL/GenBank/DDBJ databases">
        <title>Pseudarthrobacter psychrotolerans sp. nov., isolated from antarctic soil.</title>
        <authorList>
            <person name="Shin Y."/>
            <person name="Park W."/>
        </authorList>
    </citation>
    <scope>NUCLEOTIDE SEQUENCE [LARGE SCALE GENOMIC DNA]</scope>
    <source>
        <strain evidence="3 4">YJ56</strain>
    </source>
</reference>
<evidence type="ECO:0000313" key="3">
    <source>
        <dbReference type="EMBL" id="QHK19493.1"/>
    </source>
</evidence>
<dbReference type="EMBL" id="CP047898">
    <property type="protein sequence ID" value="QHK19493.1"/>
    <property type="molecule type" value="Genomic_DNA"/>
</dbReference>
<evidence type="ECO:0000256" key="1">
    <source>
        <dbReference type="SAM" id="MobiDB-lite"/>
    </source>
</evidence>
<gene>
    <name evidence="3" type="ORF">GU243_06785</name>
</gene>
<accession>A0A6P1NKB7</accession>
<feature type="signal peptide" evidence="2">
    <location>
        <begin position="1"/>
        <end position="22"/>
    </location>
</feature>
<evidence type="ECO:0000313" key="4">
    <source>
        <dbReference type="Proteomes" id="UP000464186"/>
    </source>
</evidence>
<dbReference type="AlphaFoldDB" id="A0A6P1NKB7"/>
<feature type="region of interest" description="Disordered" evidence="1">
    <location>
        <begin position="30"/>
        <end position="77"/>
    </location>
</feature>
<sequence>MTHKAAMWGVRTAGLLMAGTLAVGCSAPGNSDSAWTAQPDTSASPGASTSSTAGASGSPSSDPSATAGASTSASPGPAATAAAWKTFTDPAKTVSFDLPEEWIAQSVTPEEGTLPGALKIEVKKQDGTVVAALRTGLPPSSSECPESARKPYVVISSVPLHVPGLTAEGTIAPHAVFRVIQGYRYFGSYGITNIVGGADGQACELRNVVRGPAGKGDYSFGDLGVLKAFAPDEKVAPAKAFDTLGQAEKYVDESPEFANVQRMLMSLEIKN</sequence>
<protein>
    <recommendedName>
        <fullName evidence="5">Lipoprotein</fullName>
    </recommendedName>
</protein>
<evidence type="ECO:0008006" key="5">
    <source>
        <dbReference type="Google" id="ProtNLM"/>
    </source>
</evidence>
<name>A0A6P1NKB7_9MICC</name>
<dbReference type="KEGG" id="psey:GU243_06785"/>
<organism evidence="3 4">
    <name type="scientific">Pseudarthrobacter psychrotolerans</name>
    <dbReference type="NCBI Taxonomy" id="2697569"/>
    <lineage>
        <taxon>Bacteria</taxon>
        <taxon>Bacillati</taxon>
        <taxon>Actinomycetota</taxon>
        <taxon>Actinomycetes</taxon>
        <taxon>Micrococcales</taxon>
        <taxon>Micrococcaceae</taxon>
        <taxon>Pseudarthrobacter</taxon>
    </lineage>
</organism>
<dbReference type="PROSITE" id="PS51257">
    <property type="entry name" value="PROKAR_LIPOPROTEIN"/>
    <property type="match status" value="1"/>
</dbReference>
<proteinExistence type="predicted"/>
<keyword evidence="2" id="KW-0732">Signal</keyword>
<keyword evidence="4" id="KW-1185">Reference proteome</keyword>
<feature type="compositionally biased region" description="Low complexity" evidence="1">
    <location>
        <begin position="39"/>
        <end position="77"/>
    </location>
</feature>
<evidence type="ECO:0000256" key="2">
    <source>
        <dbReference type="SAM" id="SignalP"/>
    </source>
</evidence>